<evidence type="ECO:0000256" key="1">
    <source>
        <dbReference type="SAM" id="Phobius"/>
    </source>
</evidence>
<feature type="transmembrane region" description="Helical" evidence="1">
    <location>
        <begin position="20"/>
        <end position="49"/>
    </location>
</feature>
<dbReference type="EMBL" id="CP035042">
    <property type="protein sequence ID" value="QHC50592.1"/>
    <property type="molecule type" value="Genomic_DNA"/>
</dbReference>
<proteinExistence type="predicted"/>
<dbReference type="AlphaFoldDB" id="A0A6I6SLV0"/>
<feature type="transmembrane region" description="Helical" evidence="1">
    <location>
        <begin position="61"/>
        <end position="84"/>
    </location>
</feature>
<reference evidence="2 3" key="1">
    <citation type="submission" date="2019-01" db="EMBL/GenBank/DDBJ databases">
        <title>Complete genome of a denitifying bacterium Halomons sp. BC-M4-5.</title>
        <authorList>
            <person name="Wang L."/>
            <person name="Shao Z."/>
        </authorList>
    </citation>
    <scope>NUCLEOTIDE SEQUENCE [LARGE SCALE GENOMIC DNA]</scope>
    <source>
        <strain evidence="2 3">BC-M4-5</strain>
    </source>
</reference>
<keyword evidence="3" id="KW-1185">Reference proteome</keyword>
<accession>A0A6I6SLV0</accession>
<gene>
    <name evidence="2" type="ORF">EKK97_14690</name>
</gene>
<keyword evidence="1" id="KW-0472">Membrane</keyword>
<dbReference type="OrthoDB" id="6169445at2"/>
<evidence type="ECO:0000313" key="3">
    <source>
        <dbReference type="Proteomes" id="UP000464013"/>
    </source>
</evidence>
<keyword evidence="1" id="KW-0812">Transmembrane</keyword>
<dbReference type="KEGG" id="htx:EKK97_14690"/>
<keyword evidence="1" id="KW-1133">Transmembrane helix</keyword>
<dbReference type="RefSeq" id="WP_159552998.1">
    <property type="nucleotide sequence ID" value="NZ_CP035042.1"/>
</dbReference>
<sequence>MERNSSSQDSPRRRHAPWAMTAIVTALIALLFQGSLPPLNIAAAIFAVMGLRQIRRQPERYIGRALCWIAIALVLILAILNAMLQPPVPGDAPVTVPEPGAVQEQ</sequence>
<protein>
    <submittedName>
        <fullName evidence="2">DUF4190 domain-containing protein</fullName>
    </submittedName>
</protein>
<name>A0A6I6SLV0_9GAMM</name>
<dbReference type="Proteomes" id="UP000464013">
    <property type="component" value="Chromosome"/>
</dbReference>
<organism evidence="2 3">
    <name type="scientific">Billgrantia tianxiuensis</name>
    <dbReference type="NCBI Taxonomy" id="2497861"/>
    <lineage>
        <taxon>Bacteria</taxon>
        <taxon>Pseudomonadati</taxon>
        <taxon>Pseudomonadota</taxon>
        <taxon>Gammaproteobacteria</taxon>
        <taxon>Oceanospirillales</taxon>
        <taxon>Halomonadaceae</taxon>
        <taxon>Billgrantia</taxon>
    </lineage>
</organism>
<evidence type="ECO:0000313" key="2">
    <source>
        <dbReference type="EMBL" id="QHC50592.1"/>
    </source>
</evidence>